<evidence type="ECO:0000256" key="1">
    <source>
        <dbReference type="SAM" id="Phobius"/>
    </source>
</evidence>
<sequence>GKAMDWYRFSDGWAVRTWLYALGEAVLSVGQLVGSCWLLSMKRKMMREGWFLVVSGGLLVVMSEQQLGGLVGWFVLR</sequence>
<keyword evidence="1" id="KW-1133">Transmembrane helix</keyword>
<accession>A0ABC8U8Q1</accession>
<keyword evidence="1" id="KW-0472">Membrane</keyword>
<comment type="caution">
    <text evidence="2">The sequence shown here is derived from an EMBL/GenBank/DDBJ whole genome shotgun (WGS) entry which is preliminary data.</text>
</comment>
<dbReference type="EMBL" id="CAUOFW020007235">
    <property type="protein sequence ID" value="CAK9178144.1"/>
    <property type="molecule type" value="Genomic_DNA"/>
</dbReference>
<keyword evidence="3" id="KW-1185">Reference proteome</keyword>
<dbReference type="AlphaFoldDB" id="A0ABC8U8Q1"/>
<feature type="transmembrane region" description="Helical" evidence="1">
    <location>
        <begin position="18"/>
        <end position="39"/>
    </location>
</feature>
<proteinExistence type="predicted"/>
<protein>
    <submittedName>
        <fullName evidence="2">Uncharacterized protein</fullName>
    </submittedName>
</protein>
<gene>
    <name evidence="2" type="ORF">ILEXP_LOCUS48062</name>
</gene>
<organism evidence="2 3">
    <name type="scientific">Ilex paraguariensis</name>
    <name type="common">yerba mate</name>
    <dbReference type="NCBI Taxonomy" id="185542"/>
    <lineage>
        <taxon>Eukaryota</taxon>
        <taxon>Viridiplantae</taxon>
        <taxon>Streptophyta</taxon>
        <taxon>Embryophyta</taxon>
        <taxon>Tracheophyta</taxon>
        <taxon>Spermatophyta</taxon>
        <taxon>Magnoliopsida</taxon>
        <taxon>eudicotyledons</taxon>
        <taxon>Gunneridae</taxon>
        <taxon>Pentapetalae</taxon>
        <taxon>asterids</taxon>
        <taxon>campanulids</taxon>
        <taxon>Aquifoliales</taxon>
        <taxon>Aquifoliaceae</taxon>
        <taxon>Ilex</taxon>
    </lineage>
</organism>
<name>A0ABC8U8Q1_9AQUA</name>
<evidence type="ECO:0000313" key="2">
    <source>
        <dbReference type="EMBL" id="CAK9178144.1"/>
    </source>
</evidence>
<feature type="transmembrane region" description="Helical" evidence="1">
    <location>
        <begin position="51"/>
        <end position="76"/>
    </location>
</feature>
<reference evidence="2 3" key="1">
    <citation type="submission" date="2024-02" db="EMBL/GenBank/DDBJ databases">
        <authorList>
            <person name="Vignale AGUSTIN F."/>
            <person name="Sosa J E."/>
            <person name="Modenutti C."/>
        </authorList>
    </citation>
    <scope>NUCLEOTIDE SEQUENCE [LARGE SCALE GENOMIC DNA]</scope>
</reference>
<feature type="non-terminal residue" evidence="2">
    <location>
        <position position="1"/>
    </location>
</feature>
<keyword evidence="1" id="KW-0812">Transmembrane</keyword>
<dbReference type="Proteomes" id="UP001642360">
    <property type="component" value="Unassembled WGS sequence"/>
</dbReference>
<evidence type="ECO:0000313" key="3">
    <source>
        <dbReference type="Proteomes" id="UP001642360"/>
    </source>
</evidence>